<evidence type="ECO:0000313" key="6">
    <source>
        <dbReference type="Proteomes" id="UP000092462"/>
    </source>
</evidence>
<accession>A0A1B0D290</accession>
<name>A0A1B0D290_PHLPP</name>
<keyword evidence="2" id="KW-0812">Transmembrane</keyword>
<dbReference type="GO" id="GO:0140359">
    <property type="term" value="F:ABC-type transporter activity"/>
    <property type="evidence" value="ECO:0007669"/>
    <property type="project" value="InterPro"/>
</dbReference>
<dbReference type="GO" id="GO:0005524">
    <property type="term" value="F:ATP binding"/>
    <property type="evidence" value="ECO:0007669"/>
    <property type="project" value="InterPro"/>
</dbReference>
<dbReference type="EnsemblMetazoa" id="PPAI001463-RA">
    <property type="protein sequence ID" value="PPAI001463-PA"/>
    <property type="gene ID" value="PPAI001463"/>
</dbReference>
<dbReference type="Proteomes" id="UP000092462">
    <property type="component" value="Unassembled WGS sequence"/>
</dbReference>
<dbReference type="PANTHER" id="PTHR24221">
    <property type="entry name" value="ATP-BINDING CASSETTE SUB-FAMILY B"/>
    <property type="match status" value="1"/>
</dbReference>
<keyword evidence="3" id="KW-1133">Transmembrane helix</keyword>
<dbReference type="PROSITE" id="PS50929">
    <property type="entry name" value="ABC_TM1F"/>
    <property type="match status" value="1"/>
</dbReference>
<dbReference type="Gene3D" id="1.20.1560.10">
    <property type="entry name" value="ABC transporter type 1, transmembrane domain"/>
    <property type="match status" value="1"/>
</dbReference>
<dbReference type="EMBL" id="AJVK01010522">
    <property type="status" value="NOT_ANNOTATED_CDS"/>
    <property type="molecule type" value="Genomic_DNA"/>
</dbReference>
<dbReference type="Pfam" id="PF00664">
    <property type="entry name" value="ABC_membrane"/>
    <property type="match status" value="1"/>
</dbReference>
<dbReference type="VEuPathDB" id="VectorBase:PPAPM1_006736"/>
<evidence type="ECO:0000256" key="2">
    <source>
        <dbReference type="ARBA" id="ARBA00022692"/>
    </source>
</evidence>
<dbReference type="InterPro" id="IPR036640">
    <property type="entry name" value="ABC1_TM_sf"/>
</dbReference>
<keyword evidence="4" id="KW-0472">Membrane</keyword>
<dbReference type="AlphaFoldDB" id="A0A1B0D290"/>
<keyword evidence="6" id="KW-1185">Reference proteome</keyword>
<sequence length="221" mass="24465">MLYFVIVGIVVGLATFLQIYTYGVAGEFLTERVRDWSFRAMLRQEIAWFDNKSNGVGALCSKLSTDAAAVQGATGQRIGTVLSSVSTLLIAIGIAMFYEWRLGLVALAFAPLLVVGSYLEMKFMEQQNMGNSKALQKSTKLAVEVVSNIRTVAALGRESMFHKQYVDMLRPATKQCKRNTHIRGTVYGLSRSVMFFAFAACMYYGGQLMVWGITDLTSVFV</sequence>
<dbReference type="GO" id="GO:0016020">
    <property type="term" value="C:membrane"/>
    <property type="evidence" value="ECO:0007669"/>
    <property type="project" value="UniProtKB-SubCell"/>
</dbReference>
<protein>
    <submittedName>
        <fullName evidence="5">Uncharacterized protein</fullName>
    </submittedName>
</protein>
<reference evidence="5" key="1">
    <citation type="submission" date="2022-08" db="UniProtKB">
        <authorList>
            <consortium name="EnsemblMetazoa"/>
        </authorList>
    </citation>
    <scope>IDENTIFICATION</scope>
    <source>
        <strain evidence="5">Israel</strain>
    </source>
</reference>
<evidence type="ECO:0000256" key="1">
    <source>
        <dbReference type="ARBA" id="ARBA00004141"/>
    </source>
</evidence>
<dbReference type="CDD" id="cd18578">
    <property type="entry name" value="ABC_6TM_Pgp_ABCB1_D2_like"/>
    <property type="match status" value="1"/>
</dbReference>
<proteinExistence type="predicted"/>
<comment type="subcellular location">
    <subcellularLocation>
        <location evidence="1">Membrane</location>
        <topology evidence="1">Multi-pass membrane protein</topology>
    </subcellularLocation>
</comment>
<dbReference type="InterPro" id="IPR039421">
    <property type="entry name" value="Type_1_exporter"/>
</dbReference>
<dbReference type="VEuPathDB" id="VectorBase:PPAI001463"/>
<evidence type="ECO:0000256" key="3">
    <source>
        <dbReference type="ARBA" id="ARBA00022989"/>
    </source>
</evidence>
<dbReference type="PANTHER" id="PTHR24221:SF645">
    <property type="entry name" value="LP14331P"/>
    <property type="match status" value="1"/>
</dbReference>
<dbReference type="SUPFAM" id="SSF90123">
    <property type="entry name" value="ABC transporter transmembrane region"/>
    <property type="match status" value="1"/>
</dbReference>
<evidence type="ECO:0000256" key="4">
    <source>
        <dbReference type="ARBA" id="ARBA00023136"/>
    </source>
</evidence>
<organism evidence="5 6">
    <name type="scientific">Phlebotomus papatasi</name>
    <name type="common">Sandfly</name>
    <dbReference type="NCBI Taxonomy" id="29031"/>
    <lineage>
        <taxon>Eukaryota</taxon>
        <taxon>Metazoa</taxon>
        <taxon>Ecdysozoa</taxon>
        <taxon>Arthropoda</taxon>
        <taxon>Hexapoda</taxon>
        <taxon>Insecta</taxon>
        <taxon>Pterygota</taxon>
        <taxon>Neoptera</taxon>
        <taxon>Endopterygota</taxon>
        <taxon>Diptera</taxon>
        <taxon>Nematocera</taxon>
        <taxon>Psychodoidea</taxon>
        <taxon>Psychodidae</taxon>
        <taxon>Phlebotomus</taxon>
        <taxon>Phlebotomus</taxon>
    </lineage>
</organism>
<evidence type="ECO:0000313" key="5">
    <source>
        <dbReference type="EnsemblMetazoa" id="PPAI001463-PA"/>
    </source>
</evidence>
<dbReference type="InterPro" id="IPR011527">
    <property type="entry name" value="ABC1_TM_dom"/>
</dbReference>